<evidence type="ECO:0000313" key="10">
    <source>
        <dbReference type="Proteomes" id="UP000499080"/>
    </source>
</evidence>
<feature type="binding site" evidence="5">
    <location>
        <position position="325"/>
    </location>
    <ligand>
        <name>cyanocob(III)alamin</name>
        <dbReference type="ChEBI" id="CHEBI:17439"/>
    </ligand>
</feature>
<evidence type="ECO:0000256" key="4">
    <source>
        <dbReference type="ARBA" id="ARBA00023157"/>
    </source>
</evidence>
<proteinExistence type="predicted"/>
<evidence type="ECO:0000256" key="8">
    <source>
        <dbReference type="SAM" id="MobiDB-lite"/>
    </source>
</evidence>
<dbReference type="PANTHER" id="PTHR10559:SF18">
    <property type="entry name" value="TRANSCOBALAMIN II"/>
    <property type="match status" value="1"/>
</dbReference>
<dbReference type="EMBL" id="BGPR01003134">
    <property type="protein sequence ID" value="GBM84132.1"/>
    <property type="molecule type" value="Genomic_DNA"/>
</dbReference>
<reference evidence="9 10" key="1">
    <citation type="journal article" date="2019" name="Sci. Rep.">
        <title>Orb-weaving spider Araneus ventricosus genome elucidates the spidroin gene catalogue.</title>
        <authorList>
            <person name="Kono N."/>
            <person name="Nakamura H."/>
            <person name="Ohtoshi R."/>
            <person name="Moran D.A.P."/>
            <person name="Shinohara A."/>
            <person name="Yoshida Y."/>
            <person name="Fujiwara M."/>
            <person name="Mori M."/>
            <person name="Tomita M."/>
            <person name="Arakawa K."/>
        </authorList>
    </citation>
    <scope>NUCLEOTIDE SEQUENCE [LARGE SCALE GENOMIC DNA]</scope>
</reference>
<dbReference type="PROSITE" id="PS50068">
    <property type="entry name" value="LDLRA_2"/>
    <property type="match status" value="2"/>
</dbReference>
<comment type="subcellular location">
    <subcellularLocation>
        <location evidence="1">Secreted</location>
    </subcellularLocation>
</comment>
<dbReference type="AlphaFoldDB" id="A0A4Y2J4I9"/>
<accession>A0A4Y2J4I9</accession>
<keyword evidence="2" id="KW-0964">Secreted</keyword>
<dbReference type="PANTHER" id="PTHR10559">
    <property type="entry name" value="TRANSCOBALAMIN-1/GASTRIC INTRINSIC FACTOR"/>
    <property type="match status" value="1"/>
</dbReference>
<organism evidence="9 10">
    <name type="scientific">Araneus ventricosus</name>
    <name type="common">Orbweaver spider</name>
    <name type="synonym">Epeira ventricosa</name>
    <dbReference type="NCBI Taxonomy" id="182803"/>
    <lineage>
        <taxon>Eukaryota</taxon>
        <taxon>Metazoa</taxon>
        <taxon>Ecdysozoa</taxon>
        <taxon>Arthropoda</taxon>
        <taxon>Chelicerata</taxon>
        <taxon>Arachnida</taxon>
        <taxon>Araneae</taxon>
        <taxon>Araneomorphae</taxon>
        <taxon>Entelegynae</taxon>
        <taxon>Araneoidea</taxon>
        <taxon>Araneidae</taxon>
        <taxon>Araneus</taxon>
    </lineage>
</organism>
<dbReference type="GO" id="GO:0031419">
    <property type="term" value="F:cobalamin binding"/>
    <property type="evidence" value="ECO:0007669"/>
    <property type="project" value="InterPro"/>
</dbReference>
<evidence type="ECO:0000256" key="7">
    <source>
        <dbReference type="PROSITE-ProRule" id="PRU00124"/>
    </source>
</evidence>
<dbReference type="GO" id="GO:0015889">
    <property type="term" value="P:cobalamin transport"/>
    <property type="evidence" value="ECO:0007669"/>
    <property type="project" value="InterPro"/>
</dbReference>
<evidence type="ECO:0000313" key="9">
    <source>
        <dbReference type="EMBL" id="GBM84132.1"/>
    </source>
</evidence>
<dbReference type="Gene3D" id="1.50.10.20">
    <property type="match status" value="1"/>
</dbReference>
<evidence type="ECO:0008006" key="11">
    <source>
        <dbReference type="Google" id="ProtNLM"/>
    </source>
</evidence>
<dbReference type="InterPro" id="IPR002172">
    <property type="entry name" value="LDrepeatLR_classA_rpt"/>
</dbReference>
<dbReference type="InterPro" id="IPR036055">
    <property type="entry name" value="LDL_receptor-like_sf"/>
</dbReference>
<dbReference type="SMART" id="SM00192">
    <property type="entry name" value="LDLa"/>
    <property type="match status" value="2"/>
</dbReference>
<dbReference type="Proteomes" id="UP000499080">
    <property type="component" value="Unassembled WGS sequence"/>
</dbReference>
<gene>
    <name evidence="9" type="ORF">AVEN_218302_1</name>
</gene>
<dbReference type="PROSITE" id="PS01209">
    <property type="entry name" value="LDLRA_1"/>
    <property type="match status" value="2"/>
</dbReference>
<name>A0A4Y2J4I9_ARAVE</name>
<evidence type="ECO:0000256" key="3">
    <source>
        <dbReference type="ARBA" id="ARBA00022729"/>
    </source>
</evidence>
<evidence type="ECO:0000256" key="1">
    <source>
        <dbReference type="ARBA" id="ARBA00004613"/>
    </source>
</evidence>
<dbReference type="GO" id="GO:0005615">
    <property type="term" value="C:extracellular space"/>
    <property type="evidence" value="ECO:0007669"/>
    <property type="project" value="TreeGrafter"/>
</dbReference>
<protein>
    <recommendedName>
        <fullName evidence="11">Vitellogenin receptor</fullName>
    </recommendedName>
</protein>
<keyword evidence="10" id="KW-1185">Reference proteome</keyword>
<feature type="disulfide bond" evidence="7">
    <location>
        <begin position="42"/>
        <end position="54"/>
    </location>
</feature>
<feature type="binding site" evidence="5">
    <location>
        <position position="368"/>
    </location>
    <ligand>
        <name>cyanocob(III)alamin</name>
        <dbReference type="ChEBI" id="CHEBI:17439"/>
    </ligand>
</feature>
<feature type="disulfide bond" evidence="6">
    <location>
        <begin position="297"/>
        <end position="336"/>
    </location>
</feature>
<dbReference type="Pfam" id="PF00057">
    <property type="entry name" value="Ldl_recept_a"/>
    <property type="match status" value="2"/>
</dbReference>
<comment type="caution">
    <text evidence="9">The sequence shown here is derived from an EMBL/GenBank/DDBJ whole genome shotgun (WGS) entry which is preliminary data.</text>
</comment>
<dbReference type="Pfam" id="PF01122">
    <property type="entry name" value="Cobalamin_bind"/>
    <property type="match status" value="1"/>
</dbReference>
<dbReference type="PRINTS" id="PR00261">
    <property type="entry name" value="LDLRECEPTOR"/>
</dbReference>
<dbReference type="InterPro" id="IPR051588">
    <property type="entry name" value="Cobalamin_Transport"/>
</dbReference>
<feature type="disulfide bond" evidence="7">
    <location>
        <begin position="61"/>
        <end position="76"/>
    </location>
</feature>
<feature type="disulfide bond" evidence="7">
    <location>
        <begin position="108"/>
        <end position="123"/>
    </location>
</feature>
<keyword evidence="5" id="KW-0170">Cobalt</keyword>
<dbReference type="SUPFAM" id="SSF57424">
    <property type="entry name" value="LDL receptor-like module"/>
    <property type="match status" value="2"/>
</dbReference>
<feature type="disulfide bond" evidence="7">
    <location>
        <begin position="89"/>
        <end position="101"/>
    </location>
</feature>
<dbReference type="InterPro" id="IPR008930">
    <property type="entry name" value="Terpenoid_cyclase/PrenylTrfase"/>
</dbReference>
<keyword evidence="4 6" id="KW-1015">Disulfide bond</keyword>
<dbReference type="SUPFAM" id="SSF48239">
    <property type="entry name" value="Terpenoid cyclases/Protein prenyltransferases"/>
    <property type="match status" value="1"/>
</dbReference>
<sequence length="660" mass="74066">MTTVRFAVEVWEDYLLLSLKMRCVLCFVFVSLIAVVSGSSGCSEYEFPCGNGECIDAGLWCDTNEDCSDGSDEKYCKKNSIFNKDPNKCPSTYFICSDGPCIPLVGKCNGYEDCEDASDEKKCEQESSSKSEDAYPDFKPATSPATTSTTTTHAAPHKTFVKLESRATHLSDYSLQREKARNWLLSQRRNDFGWGDETPRAITALYLADVQRPMRKNESDLLMAKQLEVQLSLDMARNGTKAMKLTDLALYINALLASCKDPKNFYGENLVRTLRNGVNAAQREAIFVNPSVYLTLCINNATTYDDTRKLHDLFLSRNAAIGRMDIQALALLTITCILRNTNFLVASTYDGIRRQFLQRMNAIGLPGNVYEASLLAQALQELEATRPGLLDFILKQQQEDGSFGGILATYLALPALAGRSFLQINDHCSQRYETDLAPIEVLKNPKRRKMYVQYSLKYGYPPEVTQTIQMQVAEGINFLDVMRLAQEINPKFRFMLDGNRELPVVYSIGGIPNDAEKGMFWTLYLVSKNREDAGRLAPYSGNPNKCPSTYFIYDGPCIPLVVNVMVTKIVKMHLTKEMRAKSSHPKVGTSRQRRHDSYPCCTHKTFVKLDSRAAHLSFSLQREGSELAFHKGEMTLVGDETQGYNCSIPCSRAATDEEEE</sequence>
<feature type="disulfide bond" evidence="7">
    <location>
        <begin position="49"/>
        <end position="67"/>
    </location>
</feature>
<keyword evidence="3" id="KW-0732">Signal</keyword>
<evidence type="ECO:0000256" key="6">
    <source>
        <dbReference type="PIRSR" id="PIRSR602157-2"/>
    </source>
</evidence>
<evidence type="ECO:0000256" key="2">
    <source>
        <dbReference type="ARBA" id="ARBA00022525"/>
    </source>
</evidence>
<dbReference type="OrthoDB" id="6421775at2759"/>
<feature type="region of interest" description="Disordered" evidence="8">
    <location>
        <begin position="125"/>
        <end position="157"/>
    </location>
</feature>
<evidence type="ECO:0000256" key="5">
    <source>
        <dbReference type="PIRSR" id="PIRSR602157-1"/>
    </source>
</evidence>
<dbReference type="InterPro" id="IPR002157">
    <property type="entry name" value="Cbl-bd_prot"/>
</dbReference>
<dbReference type="CDD" id="cd00112">
    <property type="entry name" value="LDLa"/>
    <property type="match status" value="2"/>
</dbReference>
<feature type="binding site" evidence="5">
    <location>
        <begin position="521"/>
        <end position="523"/>
    </location>
    <ligand>
        <name>cyanocob(III)alamin</name>
        <dbReference type="ChEBI" id="CHEBI:17439"/>
    </ligand>
</feature>
<feature type="compositionally biased region" description="Low complexity" evidence="8">
    <location>
        <begin position="139"/>
        <end position="154"/>
    </location>
</feature>
<dbReference type="Gene3D" id="2.170.130.30">
    <property type="match status" value="1"/>
</dbReference>
<dbReference type="Gene3D" id="4.10.400.10">
    <property type="entry name" value="Low-density Lipoprotein Receptor"/>
    <property type="match status" value="2"/>
</dbReference>
<feature type="disulfide bond" evidence="7">
    <location>
        <begin position="96"/>
        <end position="114"/>
    </location>
</feature>
<dbReference type="InterPro" id="IPR023415">
    <property type="entry name" value="LDLR_class-A_CS"/>
</dbReference>